<dbReference type="SMART" id="SM00404">
    <property type="entry name" value="PTPc_motif"/>
    <property type="match status" value="1"/>
</dbReference>
<organism evidence="8 9">
    <name type="scientific">Meganyctiphanes norvegica</name>
    <name type="common">Northern krill</name>
    <name type="synonym">Thysanopoda norvegica</name>
    <dbReference type="NCBI Taxonomy" id="48144"/>
    <lineage>
        <taxon>Eukaryota</taxon>
        <taxon>Metazoa</taxon>
        <taxon>Ecdysozoa</taxon>
        <taxon>Arthropoda</taxon>
        <taxon>Crustacea</taxon>
        <taxon>Multicrustacea</taxon>
        <taxon>Malacostraca</taxon>
        <taxon>Eumalacostraca</taxon>
        <taxon>Eucarida</taxon>
        <taxon>Euphausiacea</taxon>
        <taxon>Euphausiidae</taxon>
        <taxon>Meganyctiphanes</taxon>
    </lineage>
</organism>
<feature type="domain" description="Tyrosine-protein phosphatase" evidence="6">
    <location>
        <begin position="133"/>
        <end position="401"/>
    </location>
</feature>
<dbReference type="Proteomes" id="UP001497623">
    <property type="component" value="Unassembled WGS sequence"/>
</dbReference>
<evidence type="ECO:0000313" key="8">
    <source>
        <dbReference type="EMBL" id="CAL4091164.1"/>
    </source>
</evidence>
<dbReference type="InterPro" id="IPR003595">
    <property type="entry name" value="Tyr_Pase_cat"/>
</dbReference>
<proteinExistence type="inferred from homology"/>
<dbReference type="EMBL" id="CAXKWB010008469">
    <property type="protein sequence ID" value="CAL4091164.1"/>
    <property type="molecule type" value="Genomic_DNA"/>
</dbReference>
<dbReference type="GO" id="GO:0004725">
    <property type="term" value="F:protein tyrosine phosphatase activity"/>
    <property type="evidence" value="ECO:0007669"/>
    <property type="project" value="UniProtKB-EC"/>
</dbReference>
<comment type="caution">
    <text evidence="8">The sequence shown here is derived from an EMBL/GenBank/DDBJ whole genome shotgun (WGS) entry which is preliminary data.</text>
</comment>
<dbReference type="PRINTS" id="PR00700">
    <property type="entry name" value="PRTYPHPHTASE"/>
</dbReference>
<evidence type="ECO:0000259" key="6">
    <source>
        <dbReference type="PROSITE" id="PS50055"/>
    </source>
</evidence>
<evidence type="ECO:0000256" key="4">
    <source>
        <dbReference type="ARBA" id="ARBA00022912"/>
    </source>
</evidence>
<dbReference type="Pfam" id="PF00102">
    <property type="entry name" value="Y_phosphatase"/>
    <property type="match status" value="1"/>
</dbReference>
<dbReference type="InterPro" id="IPR050348">
    <property type="entry name" value="Protein-Tyr_Phosphatase"/>
</dbReference>
<dbReference type="PANTHER" id="PTHR19134:SF562">
    <property type="entry name" value="PROTEIN-TYROSINE-PHOSPHATASE"/>
    <property type="match status" value="1"/>
</dbReference>
<feature type="region of interest" description="Disordered" evidence="5">
    <location>
        <begin position="448"/>
        <end position="495"/>
    </location>
</feature>
<dbReference type="GO" id="GO:0048666">
    <property type="term" value="P:neuron development"/>
    <property type="evidence" value="ECO:0007669"/>
    <property type="project" value="UniProtKB-ARBA"/>
</dbReference>
<name>A0AAV2QKX8_MEGNR</name>
<feature type="domain" description="Tyrosine specific protein phosphatases" evidence="7">
    <location>
        <begin position="336"/>
        <end position="392"/>
    </location>
</feature>
<dbReference type="SMART" id="SM00194">
    <property type="entry name" value="PTPc"/>
    <property type="match status" value="1"/>
</dbReference>
<feature type="non-terminal residue" evidence="8">
    <location>
        <position position="509"/>
    </location>
</feature>
<sequence>MAARRRRIVPKSSFLFMFKGRLKNIVRPRRRPHTQVITHSPKLIATMTWLAGLEGQPNTSSCPKGPAKVLNEQTCTEQTFTERTFTERTFMEQTFTERTFTERTFMGLLTSQPYILRRQNHTDSGPPQDYTGRSHDRFTWTKQLPPMDGRQVFLQMVGGKGESQYINAVRVNGLRQRDAILVTEHPMIHTVHQAWRMAYEKRVGAWLLLQETQQDTQEYPPLVGNGSNLSEVGAESRAGQLVIRLDKLEDHAHFTAYTLMLKSAKATLEAPHGLKVLQLKDWLPDNALPTGGSSTALNEAFTYVDAMTAAAAAAAAPSAVSTEASGLSMSLQAAKPPIILTCCDGASACGVAAALYIVRERIKVTGDIDVYRAVQGILYDRPQFIAHLEQYVFLHNASKEVIKEKKTGAKTRDIMMTKESKENGNIDSSTKSNKNDIKLLYQQGTHIENSEKNKEGLNDNMINKTDATESEVETTDSSSSSGDSDTSDENVEHNIISLTHPKARICYSY</sequence>
<dbReference type="InterPro" id="IPR000387">
    <property type="entry name" value="Tyr_Pase_dom"/>
</dbReference>
<comment type="similarity">
    <text evidence="1">Belongs to the protein-tyrosine phosphatase family.</text>
</comment>
<dbReference type="Gene3D" id="3.90.190.10">
    <property type="entry name" value="Protein tyrosine phosphatase superfamily"/>
    <property type="match status" value="1"/>
</dbReference>
<dbReference type="SUPFAM" id="SSF52799">
    <property type="entry name" value="(Phosphotyrosine protein) phosphatases II"/>
    <property type="match status" value="1"/>
</dbReference>
<keyword evidence="4" id="KW-0904">Protein phosphatase</keyword>
<protein>
    <recommendedName>
        <fullName evidence="2">protein-tyrosine-phosphatase</fullName>
        <ecNumber evidence="2">3.1.3.48</ecNumber>
    </recommendedName>
</protein>
<keyword evidence="3" id="KW-0378">Hydrolase</keyword>
<gene>
    <name evidence="8" type="ORF">MNOR_LOCUS14270</name>
</gene>
<dbReference type="PROSITE" id="PS50055">
    <property type="entry name" value="TYR_PHOSPHATASE_PTP"/>
    <property type="match status" value="1"/>
</dbReference>
<accession>A0AAV2QKX8</accession>
<feature type="compositionally biased region" description="Basic and acidic residues" evidence="5">
    <location>
        <begin position="448"/>
        <end position="457"/>
    </location>
</feature>
<dbReference type="InterPro" id="IPR000242">
    <property type="entry name" value="PTP_cat"/>
</dbReference>
<dbReference type="EC" id="3.1.3.48" evidence="2"/>
<dbReference type="PANTHER" id="PTHR19134">
    <property type="entry name" value="RECEPTOR-TYPE TYROSINE-PROTEIN PHOSPHATASE"/>
    <property type="match status" value="1"/>
</dbReference>
<evidence type="ECO:0000259" key="7">
    <source>
        <dbReference type="PROSITE" id="PS50056"/>
    </source>
</evidence>
<reference evidence="8 9" key="1">
    <citation type="submission" date="2024-05" db="EMBL/GenBank/DDBJ databases">
        <authorList>
            <person name="Wallberg A."/>
        </authorList>
    </citation>
    <scope>NUCLEOTIDE SEQUENCE [LARGE SCALE GENOMIC DNA]</scope>
</reference>
<evidence type="ECO:0000313" key="9">
    <source>
        <dbReference type="Proteomes" id="UP001497623"/>
    </source>
</evidence>
<evidence type="ECO:0000256" key="2">
    <source>
        <dbReference type="ARBA" id="ARBA00013064"/>
    </source>
</evidence>
<dbReference type="PROSITE" id="PS50056">
    <property type="entry name" value="TYR_PHOSPHATASE_2"/>
    <property type="match status" value="1"/>
</dbReference>
<evidence type="ECO:0000256" key="3">
    <source>
        <dbReference type="ARBA" id="ARBA00022801"/>
    </source>
</evidence>
<feature type="compositionally biased region" description="Low complexity" evidence="5">
    <location>
        <begin position="475"/>
        <end position="484"/>
    </location>
</feature>
<evidence type="ECO:0000256" key="1">
    <source>
        <dbReference type="ARBA" id="ARBA00009580"/>
    </source>
</evidence>
<dbReference type="InterPro" id="IPR029021">
    <property type="entry name" value="Prot-tyrosine_phosphatase-like"/>
</dbReference>
<keyword evidence="9" id="KW-1185">Reference proteome</keyword>
<evidence type="ECO:0000256" key="5">
    <source>
        <dbReference type="SAM" id="MobiDB-lite"/>
    </source>
</evidence>
<dbReference type="AlphaFoldDB" id="A0AAV2QKX8"/>